<keyword evidence="3" id="KW-1185">Reference proteome</keyword>
<name>A0ABQ2JZI8_9SPHN</name>
<dbReference type="Pfam" id="PF01841">
    <property type="entry name" value="Transglut_core"/>
    <property type="match status" value="1"/>
</dbReference>
<organism evidence="2 3">
    <name type="scientific">Novosphingobium indicum</name>
    <dbReference type="NCBI Taxonomy" id="462949"/>
    <lineage>
        <taxon>Bacteria</taxon>
        <taxon>Pseudomonadati</taxon>
        <taxon>Pseudomonadota</taxon>
        <taxon>Alphaproteobacteria</taxon>
        <taxon>Sphingomonadales</taxon>
        <taxon>Sphingomonadaceae</taxon>
        <taxon>Novosphingobium</taxon>
    </lineage>
</organism>
<sequence>MLLTVTHTTRYTFAESVYHGLQRLRLKPKSTHGQEVLDWSMDLTGAKPEAHYDDQHFNHTDLVSIEPGAPEVVVTCQGTVRTIDNNGITGMHSGHMPLWCFLRPTPLTRAGNRVRQLVASVDADRENTLAFLHALSKAIGEQIEYVPGTTDSTTTAEQALTAGQGVCQDHAHVFLSAGRLLDIPMRYVGGYLKMDGQIDQEAGHGWAEAHVPGLGWIGFDISNAICPDERYIRVATGCDYSEAAPVTGIAMGAGETRLDVHLSVDEKLVGTQQQSSGSGGQQQAQGG</sequence>
<dbReference type="SUPFAM" id="SSF54001">
    <property type="entry name" value="Cysteine proteinases"/>
    <property type="match status" value="1"/>
</dbReference>
<reference evidence="3" key="1">
    <citation type="journal article" date="2019" name="Int. J. Syst. Evol. Microbiol.">
        <title>The Global Catalogue of Microorganisms (GCM) 10K type strain sequencing project: providing services to taxonomists for standard genome sequencing and annotation.</title>
        <authorList>
            <consortium name="The Broad Institute Genomics Platform"/>
            <consortium name="The Broad Institute Genome Sequencing Center for Infectious Disease"/>
            <person name="Wu L."/>
            <person name="Ma J."/>
        </authorList>
    </citation>
    <scope>NUCLEOTIDE SEQUENCE [LARGE SCALE GENOMIC DNA]</scope>
    <source>
        <strain evidence="3">CGMCC 1.6784</strain>
    </source>
</reference>
<dbReference type="InterPro" id="IPR013589">
    <property type="entry name" value="Bac_transglu_N"/>
</dbReference>
<dbReference type="InterPro" id="IPR002931">
    <property type="entry name" value="Transglutaminase-like"/>
</dbReference>
<evidence type="ECO:0000259" key="1">
    <source>
        <dbReference type="SMART" id="SM00460"/>
    </source>
</evidence>
<comment type="caution">
    <text evidence="2">The sequence shown here is derived from an EMBL/GenBank/DDBJ whole genome shotgun (WGS) entry which is preliminary data.</text>
</comment>
<dbReference type="SMART" id="SM00460">
    <property type="entry name" value="TGc"/>
    <property type="match status" value="1"/>
</dbReference>
<feature type="domain" description="Transglutaminase-like" evidence="1">
    <location>
        <begin position="159"/>
        <end position="223"/>
    </location>
</feature>
<accession>A0ABQ2JZI8</accession>
<protein>
    <submittedName>
        <fullName evidence="2">Transglutaminase</fullName>
    </submittedName>
</protein>
<dbReference type="Gene3D" id="3.10.620.30">
    <property type="match status" value="1"/>
</dbReference>
<gene>
    <name evidence="2" type="ORF">GCM10011349_42940</name>
</gene>
<evidence type="ECO:0000313" key="3">
    <source>
        <dbReference type="Proteomes" id="UP000605099"/>
    </source>
</evidence>
<dbReference type="PANTHER" id="PTHR33490:SF6">
    <property type="entry name" value="SLL1049 PROTEIN"/>
    <property type="match status" value="1"/>
</dbReference>
<dbReference type="Pfam" id="PF08379">
    <property type="entry name" value="Bact_transglu_N"/>
    <property type="match status" value="1"/>
</dbReference>
<proteinExistence type="predicted"/>
<dbReference type="EMBL" id="BMLK01000033">
    <property type="protein sequence ID" value="GGN60890.1"/>
    <property type="molecule type" value="Genomic_DNA"/>
</dbReference>
<evidence type="ECO:0000313" key="2">
    <source>
        <dbReference type="EMBL" id="GGN60890.1"/>
    </source>
</evidence>
<dbReference type="PANTHER" id="PTHR33490">
    <property type="entry name" value="BLR5614 PROTEIN-RELATED"/>
    <property type="match status" value="1"/>
</dbReference>
<dbReference type="Proteomes" id="UP000605099">
    <property type="component" value="Unassembled WGS sequence"/>
</dbReference>
<dbReference type="InterPro" id="IPR038765">
    <property type="entry name" value="Papain-like_cys_pep_sf"/>
</dbReference>
<dbReference type="RefSeq" id="WP_188823195.1">
    <property type="nucleotide sequence ID" value="NZ_BMLK01000033.1"/>
</dbReference>